<dbReference type="PROSITE" id="PS51968">
    <property type="entry name" value="GRH_CP2_DB"/>
    <property type="match status" value="1"/>
</dbReference>
<dbReference type="GO" id="GO:0005634">
    <property type="term" value="C:nucleus"/>
    <property type="evidence" value="ECO:0007669"/>
    <property type="project" value="UniProtKB-SubCell"/>
</dbReference>
<proteinExistence type="predicted"/>
<dbReference type="PANTHER" id="PTHR11037:SF21">
    <property type="entry name" value="GEMINI, ISOFORM C"/>
    <property type="match status" value="1"/>
</dbReference>
<dbReference type="Pfam" id="PF04516">
    <property type="entry name" value="CP2"/>
    <property type="match status" value="1"/>
</dbReference>
<comment type="subcellular location">
    <subcellularLocation>
        <location evidence="1">Nucleus</location>
    </subcellularLocation>
</comment>
<dbReference type="Proteomes" id="UP000887566">
    <property type="component" value="Unplaced"/>
</dbReference>
<dbReference type="AlphaFoldDB" id="A0A914WSQ3"/>
<accession>A0A914WSQ3</accession>
<evidence type="ECO:0000259" key="2">
    <source>
        <dbReference type="PROSITE" id="PS51968"/>
    </source>
</evidence>
<evidence type="ECO:0000313" key="4">
    <source>
        <dbReference type="WBParaSite" id="PSAMB.scaffold50size93760.g1123.t1"/>
    </source>
</evidence>
<name>A0A914WSQ3_9BILA</name>
<reference evidence="4" key="1">
    <citation type="submission" date="2022-11" db="UniProtKB">
        <authorList>
            <consortium name="WormBaseParasite"/>
        </authorList>
    </citation>
    <scope>IDENTIFICATION</scope>
</reference>
<keyword evidence="1" id="KW-0539">Nucleus</keyword>
<keyword evidence="1" id="KW-0238">DNA-binding</keyword>
<feature type="domain" description="Grh/CP2 DB" evidence="2">
    <location>
        <begin position="114"/>
        <end position="231"/>
    </location>
</feature>
<organism evidence="3 4">
    <name type="scientific">Plectus sambesii</name>
    <dbReference type="NCBI Taxonomy" id="2011161"/>
    <lineage>
        <taxon>Eukaryota</taxon>
        <taxon>Metazoa</taxon>
        <taxon>Ecdysozoa</taxon>
        <taxon>Nematoda</taxon>
        <taxon>Chromadorea</taxon>
        <taxon>Plectida</taxon>
        <taxon>Plectina</taxon>
        <taxon>Plectoidea</taxon>
        <taxon>Plectidae</taxon>
        <taxon>Plectus</taxon>
    </lineage>
</organism>
<dbReference type="WBParaSite" id="PSAMB.scaffold50size93760.g1123.t1">
    <property type="protein sequence ID" value="PSAMB.scaffold50size93760.g1123.t1"/>
    <property type="gene ID" value="PSAMB.scaffold50size93760.g1123"/>
</dbReference>
<protein>
    <submittedName>
        <fullName evidence="4">Grh/CP2 DB domain-containing protein</fullName>
    </submittedName>
</protein>
<evidence type="ECO:0000313" key="3">
    <source>
        <dbReference type="Proteomes" id="UP000887566"/>
    </source>
</evidence>
<dbReference type="PANTHER" id="PTHR11037">
    <property type="entry name" value="TRANSCRIPTION FACTOR CP2"/>
    <property type="match status" value="1"/>
</dbReference>
<dbReference type="InterPro" id="IPR007604">
    <property type="entry name" value="CP2"/>
</dbReference>
<dbReference type="GO" id="GO:0001228">
    <property type="term" value="F:DNA-binding transcription activator activity, RNA polymerase II-specific"/>
    <property type="evidence" value="ECO:0007669"/>
    <property type="project" value="TreeGrafter"/>
</dbReference>
<keyword evidence="3" id="KW-1185">Reference proteome</keyword>
<dbReference type="InterPro" id="IPR040167">
    <property type="entry name" value="TF_CP2-like"/>
</dbReference>
<evidence type="ECO:0000256" key="1">
    <source>
        <dbReference type="PROSITE-ProRule" id="PRU01313"/>
    </source>
</evidence>
<dbReference type="GO" id="GO:0000978">
    <property type="term" value="F:RNA polymerase II cis-regulatory region sequence-specific DNA binding"/>
    <property type="evidence" value="ECO:0007669"/>
    <property type="project" value="TreeGrafter"/>
</dbReference>
<sequence>MAARNPTAIAPRPSGGSIVVLSRTVQNEVINVAPSDSIVQSNRLTCISDSQSSQHATEMPRWRDELGDLSLSGFPDAIATSPTYSDVAPFVARLNSDSNEAHSRSDSQLLPSNSAHHFQYLLMAPTSAAVPITEESLTYLNQNQSYEIRCKKMTASHQRENFLYRTVVSLCFHNRRQRFQERDLMEEWRKYNPDVKPIDIDLPLSVNVYQTSVGDNFVEFLWDPSPTKTTM</sequence>